<protein>
    <recommendedName>
        <fullName evidence="4">ISLre2 family transposase</fullName>
    </recommendedName>
</protein>
<keyword evidence="3" id="KW-1185">Reference proteome</keyword>
<name>A0A1S6IY00_9FIRM</name>
<comment type="similarity">
    <text evidence="1">Belongs to the UPF0236 family.</text>
</comment>
<gene>
    <name evidence="2" type="ORF">B0537_11530</name>
</gene>
<dbReference type="Proteomes" id="UP000189464">
    <property type="component" value="Chromosome"/>
</dbReference>
<dbReference type="InterPro" id="IPR009620">
    <property type="entry name" value="UPF0236"/>
</dbReference>
<reference evidence="2 3" key="1">
    <citation type="journal article" date="2016" name="Int. J. Syst. Evol. Microbiol.">
        <title>Desulfotomaculum ferrireducens sp. nov., a moderately thermophilic sulfate-reducing and dissimilatory Fe(III)-reducing bacterium isolated from compost.</title>
        <authorList>
            <person name="Yang G."/>
            <person name="Guo J."/>
            <person name="Zhuang L."/>
            <person name="Yuan Y."/>
            <person name="Zhou S."/>
        </authorList>
    </citation>
    <scope>NUCLEOTIDE SEQUENCE [LARGE SCALE GENOMIC DNA]</scope>
    <source>
        <strain evidence="2 3">GSS09</strain>
    </source>
</reference>
<dbReference type="AlphaFoldDB" id="A0A1S6IY00"/>
<evidence type="ECO:0000313" key="3">
    <source>
        <dbReference type="Proteomes" id="UP000189464"/>
    </source>
</evidence>
<dbReference type="EMBL" id="CP019698">
    <property type="protein sequence ID" value="AQS59655.1"/>
    <property type="molecule type" value="Genomic_DNA"/>
</dbReference>
<dbReference type="Pfam" id="PF06782">
    <property type="entry name" value="UPF0236"/>
    <property type="match status" value="1"/>
</dbReference>
<dbReference type="STRING" id="1833852.B0537_11530"/>
<evidence type="ECO:0000256" key="1">
    <source>
        <dbReference type="ARBA" id="ARBA00006539"/>
    </source>
</evidence>
<proteinExistence type="inferred from homology"/>
<dbReference type="NCBIfam" id="NF033529">
    <property type="entry name" value="transpos_ISLre2"/>
    <property type="match status" value="1"/>
</dbReference>
<evidence type="ECO:0000313" key="2">
    <source>
        <dbReference type="EMBL" id="AQS59655.1"/>
    </source>
</evidence>
<sequence>MEKLIRERRDISDFILATKRTLDEVGADLVAEALEIVNQVYRNSKERKKYWKIKEKAAKKTLTTIFGEVRYERTYYQNKKTGEYSYLSDEAVGIEAHDKIDASLKVKLIEDAIYTSYGRSGKEASKAVELTSQTVMNSIRELGSVSNNAAEIRLDKKRVKILYIEADEDHVPLQDKGKAEPKLVYVHEGKIQVSKGRWKLINPRYFSGVYANSDELWIEVSDYIDKAYDLDRIEKIYLSGDGAPWIKNGLGWIKGSIYVLDRYHLTKYITQATAHMEHTTSIMWDYINAGDKKSVRELLNAIISATESDTKREAVLEARRYILGNWEGIMSQYDVDYVGCSAEGHISHILSSRLSSRPLGWCKTGVDQMSRLRAFAANGGNVYELFMKQKKAIAKKARNLKIDQEIIRKRQLKSSHETIGNITVLNIGKRTWAHEFLKSIRDS</sequence>
<evidence type="ECO:0008006" key="4">
    <source>
        <dbReference type="Google" id="ProtNLM"/>
    </source>
</evidence>
<dbReference type="KEGG" id="dfg:B0537_11530"/>
<organism evidence="2 3">
    <name type="scientific">Desulforamulus ferrireducens</name>
    <dbReference type="NCBI Taxonomy" id="1833852"/>
    <lineage>
        <taxon>Bacteria</taxon>
        <taxon>Bacillati</taxon>
        <taxon>Bacillota</taxon>
        <taxon>Clostridia</taxon>
        <taxon>Eubacteriales</taxon>
        <taxon>Peptococcaceae</taxon>
        <taxon>Desulforamulus</taxon>
    </lineage>
</organism>
<accession>A0A1S6IY00</accession>